<accession>A0AAD3SQ59</accession>
<reference evidence="1" key="1">
    <citation type="submission" date="2023-05" db="EMBL/GenBank/DDBJ databases">
        <title>Nepenthes gracilis genome sequencing.</title>
        <authorList>
            <person name="Fukushima K."/>
        </authorList>
    </citation>
    <scope>NUCLEOTIDE SEQUENCE</scope>
    <source>
        <strain evidence="1">SING2019-196</strain>
    </source>
</reference>
<proteinExistence type="predicted"/>
<evidence type="ECO:0000313" key="1">
    <source>
        <dbReference type="EMBL" id="GMH14516.1"/>
    </source>
</evidence>
<evidence type="ECO:0000313" key="2">
    <source>
        <dbReference type="Proteomes" id="UP001279734"/>
    </source>
</evidence>
<keyword evidence="2" id="KW-1185">Reference proteome</keyword>
<organism evidence="1 2">
    <name type="scientific">Nepenthes gracilis</name>
    <name type="common">Slender pitcher plant</name>
    <dbReference type="NCBI Taxonomy" id="150966"/>
    <lineage>
        <taxon>Eukaryota</taxon>
        <taxon>Viridiplantae</taxon>
        <taxon>Streptophyta</taxon>
        <taxon>Embryophyta</taxon>
        <taxon>Tracheophyta</taxon>
        <taxon>Spermatophyta</taxon>
        <taxon>Magnoliopsida</taxon>
        <taxon>eudicotyledons</taxon>
        <taxon>Gunneridae</taxon>
        <taxon>Pentapetalae</taxon>
        <taxon>Caryophyllales</taxon>
        <taxon>Nepenthaceae</taxon>
        <taxon>Nepenthes</taxon>
    </lineage>
</organism>
<name>A0AAD3SQ59_NEPGR</name>
<sequence length="106" mass="11318">MFGLGILLELALDATFFNAVWTFAVYCNGPFAEVLIGSWIFCLEFSAELQIACWDIAGCWPPHASLALYVAVCLSSGKASNASTNILAKQMHNTAAAKAATYQHGA</sequence>
<dbReference type="AlphaFoldDB" id="A0AAD3SQ59"/>
<dbReference type="Proteomes" id="UP001279734">
    <property type="component" value="Unassembled WGS sequence"/>
</dbReference>
<comment type="caution">
    <text evidence="1">The sequence shown here is derived from an EMBL/GenBank/DDBJ whole genome shotgun (WGS) entry which is preliminary data.</text>
</comment>
<protein>
    <submittedName>
        <fullName evidence="1">Uncharacterized protein</fullName>
    </submittedName>
</protein>
<dbReference type="EMBL" id="BSYO01000014">
    <property type="protein sequence ID" value="GMH14516.1"/>
    <property type="molecule type" value="Genomic_DNA"/>
</dbReference>
<gene>
    <name evidence="1" type="ORF">Nepgr_016357</name>
</gene>